<feature type="compositionally biased region" description="Polar residues" evidence="2">
    <location>
        <begin position="1"/>
        <end position="13"/>
    </location>
</feature>
<feature type="region of interest" description="Disordered" evidence="2">
    <location>
        <begin position="1"/>
        <end position="23"/>
    </location>
</feature>
<evidence type="ECO:0000256" key="2">
    <source>
        <dbReference type="SAM" id="MobiDB-lite"/>
    </source>
</evidence>
<keyword evidence="4" id="KW-1185">Reference proteome</keyword>
<dbReference type="Proteomes" id="UP001549749">
    <property type="component" value="Unassembled WGS sequence"/>
</dbReference>
<evidence type="ECO:0000256" key="1">
    <source>
        <dbReference type="SAM" id="Coils"/>
    </source>
</evidence>
<name>A0ABV2T2U4_9BACT</name>
<sequence>MQDGNVNTPTQEANHPGPRTGNPSYYQQVIKDLLVKAESSSTAAISADKVNDTNACTMYKSVESVQQTQDKIAEALSEYNKINQRITCCISKDVVRFKDTVGKISKKYDTMINTDFKLVVQAIKDTKNKQKQVQELARKLSDAVSESCNGEEQTIINQALQKGGNDKSKSEPGKGKSDDEKKKALTEKVKEILRKAKALANKADDLSEWVVKVSAINTFINVGSLTPLADKVSITGAALIKDVEDNIKKLQTSHEDSRKKLGDAKEKQSDAMADKYYYGAEKTSWGVVVDFMKDEAWKPSTSLTEIAAAAEAEFNS</sequence>
<evidence type="ECO:0000313" key="4">
    <source>
        <dbReference type="Proteomes" id="UP001549749"/>
    </source>
</evidence>
<protein>
    <submittedName>
        <fullName evidence="3">Uncharacterized protein</fullName>
    </submittedName>
</protein>
<reference evidence="3 4" key="1">
    <citation type="submission" date="2024-06" db="EMBL/GenBank/DDBJ databases">
        <title>Chitinophaga defluvii sp. nov., isolated from municipal sewage.</title>
        <authorList>
            <person name="Zhang L."/>
        </authorList>
    </citation>
    <scope>NUCLEOTIDE SEQUENCE [LARGE SCALE GENOMIC DNA]</scope>
    <source>
        <strain evidence="3 4">H8</strain>
    </source>
</reference>
<feature type="region of interest" description="Disordered" evidence="2">
    <location>
        <begin position="158"/>
        <end position="182"/>
    </location>
</feature>
<accession>A0ABV2T2U4</accession>
<keyword evidence="1" id="KW-0175">Coiled coil</keyword>
<dbReference type="RefSeq" id="WP_354659987.1">
    <property type="nucleotide sequence ID" value="NZ_JBEXAC010000001.1"/>
</dbReference>
<organism evidence="3 4">
    <name type="scientific">Chitinophaga defluvii</name>
    <dbReference type="NCBI Taxonomy" id="3163343"/>
    <lineage>
        <taxon>Bacteria</taxon>
        <taxon>Pseudomonadati</taxon>
        <taxon>Bacteroidota</taxon>
        <taxon>Chitinophagia</taxon>
        <taxon>Chitinophagales</taxon>
        <taxon>Chitinophagaceae</taxon>
        <taxon>Chitinophaga</taxon>
    </lineage>
</organism>
<evidence type="ECO:0000313" key="3">
    <source>
        <dbReference type="EMBL" id="MET6997349.1"/>
    </source>
</evidence>
<feature type="coiled-coil region" evidence="1">
    <location>
        <begin position="240"/>
        <end position="267"/>
    </location>
</feature>
<proteinExistence type="predicted"/>
<feature type="compositionally biased region" description="Basic and acidic residues" evidence="2">
    <location>
        <begin position="164"/>
        <end position="182"/>
    </location>
</feature>
<gene>
    <name evidence="3" type="ORF">ABR189_08200</name>
</gene>
<dbReference type="EMBL" id="JBEXAC010000001">
    <property type="protein sequence ID" value="MET6997349.1"/>
    <property type="molecule type" value="Genomic_DNA"/>
</dbReference>
<comment type="caution">
    <text evidence="3">The sequence shown here is derived from an EMBL/GenBank/DDBJ whole genome shotgun (WGS) entry which is preliminary data.</text>
</comment>